<dbReference type="GeneID" id="300582182"/>
<reference evidence="2 3" key="1">
    <citation type="submission" date="2018-01" db="EMBL/GenBank/DDBJ databases">
        <title>Genome characterization of the sugarcane-associated fungus Trichoderma ghanense CCMA-1212 and their application in lignocelulose bioconversion.</title>
        <authorList>
            <person name="Steindorff A.S."/>
            <person name="Mendes T.D."/>
            <person name="Vilela E.S.D."/>
            <person name="Rodrigues D.S."/>
            <person name="Formighieri E.F."/>
            <person name="Melo I.S."/>
            <person name="Favaro L.C.L."/>
        </authorList>
    </citation>
    <scope>NUCLEOTIDE SEQUENCE [LARGE SCALE GENOMIC DNA]</scope>
    <source>
        <strain evidence="2 3">CCMA-1212</strain>
    </source>
</reference>
<evidence type="ECO:0000313" key="2">
    <source>
        <dbReference type="EMBL" id="TFA97565.1"/>
    </source>
</evidence>
<evidence type="ECO:0000256" key="1">
    <source>
        <dbReference type="SAM" id="MobiDB-lite"/>
    </source>
</evidence>
<accession>A0ABY2GPR8</accession>
<dbReference type="EMBL" id="PPTA01000030">
    <property type="protein sequence ID" value="TFA97565.1"/>
    <property type="molecule type" value="Genomic_DNA"/>
</dbReference>
<evidence type="ECO:0000313" key="3">
    <source>
        <dbReference type="Proteomes" id="UP001642720"/>
    </source>
</evidence>
<protein>
    <submittedName>
        <fullName evidence="2">Uncharacterized protein</fullName>
    </submittedName>
</protein>
<dbReference type="RefSeq" id="XP_073553767.1">
    <property type="nucleotide sequence ID" value="XM_073707732.1"/>
</dbReference>
<gene>
    <name evidence="2" type="ORF">CCMA1212_010697</name>
</gene>
<sequence length="60" mass="6593">MAWRHPDVCNRHQKSSGPGEEGDPSWFSPSFCPGVLWEVVAKLVAQNLSAICSVRLALAR</sequence>
<proteinExistence type="predicted"/>
<organism evidence="2 3">
    <name type="scientific">Trichoderma ghanense</name>
    <dbReference type="NCBI Taxonomy" id="65468"/>
    <lineage>
        <taxon>Eukaryota</taxon>
        <taxon>Fungi</taxon>
        <taxon>Dikarya</taxon>
        <taxon>Ascomycota</taxon>
        <taxon>Pezizomycotina</taxon>
        <taxon>Sordariomycetes</taxon>
        <taxon>Hypocreomycetidae</taxon>
        <taxon>Hypocreales</taxon>
        <taxon>Hypocreaceae</taxon>
        <taxon>Trichoderma</taxon>
    </lineage>
</organism>
<keyword evidence="3" id="KW-1185">Reference proteome</keyword>
<name>A0ABY2GPR8_9HYPO</name>
<dbReference type="Proteomes" id="UP001642720">
    <property type="component" value="Unassembled WGS sequence"/>
</dbReference>
<comment type="caution">
    <text evidence="2">The sequence shown here is derived from an EMBL/GenBank/DDBJ whole genome shotgun (WGS) entry which is preliminary data.</text>
</comment>
<feature type="region of interest" description="Disordered" evidence="1">
    <location>
        <begin position="1"/>
        <end position="25"/>
    </location>
</feature>
<feature type="compositionally biased region" description="Basic and acidic residues" evidence="1">
    <location>
        <begin position="1"/>
        <end position="10"/>
    </location>
</feature>